<dbReference type="InterPro" id="IPR041367">
    <property type="entry name" value="Znf-CCCH_4"/>
</dbReference>
<evidence type="ECO:0000256" key="5">
    <source>
        <dbReference type="ARBA" id="ARBA00022833"/>
    </source>
</evidence>
<feature type="region of interest" description="Disordered" evidence="9">
    <location>
        <begin position="1245"/>
        <end position="1286"/>
    </location>
</feature>
<feature type="region of interest" description="Disordered" evidence="9">
    <location>
        <begin position="1"/>
        <end position="26"/>
    </location>
</feature>
<feature type="transmembrane region" description="Helical" evidence="10">
    <location>
        <begin position="3695"/>
        <end position="3715"/>
    </location>
</feature>
<feature type="transmembrane region" description="Helical" evidence="10">
    <location>
        <begin position="3600"/>
        <end position="3619"/>
    </location>
</feature>
<dbReference type="GO" id="GO:0003676">
    <property type="term" value="F:nucleic acid binding"/>
    <property type="evidence" value="ECO:0007669"/>
    <property type="project" value="InterPro"/>
</dbReference>
<evidence type="ECO:0000313" key="14">
    <source>
        <dbReference type="EMBL" id="OLP99702.1"/>
    </source>
</evidence>
<dbReference type="Proteomes" id="UP000186817">
    <property type="component" value="Unassembled WGS sequence"/>
</dbReference>
<feature type="transmembrane region" description="Helical" evidence="10">
    <location>
        <begin position="3571"/>
        <end position="3593"/>
    </location>
</feature>
<organism evidence="14 15">
    <name type="scientific">Symbiodinium microadriaticum</name>
    <name type="common">Dinoflagellate</name>
    <name type="synonym">Zooxanthella microadriatica</name>
    <dbReference type="NCBI Taxonomy" id="2951"/>
    <lineage>
        <taxon>Eukaryota</taxon>
        <taxon>Sar</taxon>
        <taxon>Alveolata</taxon>
        <taxon>Dinophyceae</taxon>
        <taxon>Suessiales</taxon>
        <taxon>Symbiodiniaceae</taxon>
        <taxon>Symbiodinium</taxon>
    </lineage>
</organism>
<dbReference type="Pfam" id="PF00902">
    <property type="entry name" value="TatC"/>
    <property type="match status" value="2"/>
</dbReference>
<evidence type="ECO:0000256" key="10">
    <source>
        <dbReference type="SAM" id="Phobius"/>
    </source>
</evidence>
<keyword evidence="2 10" id="KW-0812">Transmembrane</keyword>
<feature type="transmembrane region" description="Helical" evidence="10">
    <location>
        <begin position="3133"/>
        <end position="3153"/>
    </location>
</feature>
<dbReference type="InterPro" id="IPR013103">
    <property type="entry name" value="RVT_2"/>
</dbReference>
<dbReference type="HAMAP" id="MF_00902">
    <property type="entry name" value="TatC"/>
    <property type="match status" value="1"/>
</dbReference>
<dbReference type="OrthoDB" id="419554at2759"/>
<sequence length="3717" mass="412434">MSSWSSGKKEFPRRRLPWVPQRQRQGCPPRGCAHPDSCLEAGYEHRALSHECDVCTADFGRAAAAVAGGSDTTAGTGQAEPKVAPTILEPGGRLSLEQQTVEQIVGFQEEYRVLTYNIVSLILYTRVLVYQVLQCNKAEMINAYFENQDSRWTKGSRKRSRKVHRTVRTKHRDYSVHGGETVREAKLHRQGTSTLAPMPELTAGCDAALAFQDWLEIASSVLSDVSELSGWWWKEVMEVVTRAYEAWLKATPLERLNISPSGADHLMGGKWSRLNARVASMLLSAMSAEMKGEMVAQRISQSTIHMIYRLHTLYQPGGSAERAEVLRRLQAPREHLAQDTLEEVLKAVRAWPRLLSRCQAVNMMPPDASVLAKGLMGLTDRYIHQSTDAAFRTSMLRTSLRLDGQPTLDNVRSYQRHLQAELETMVSSASVSLTPQPKLKAVDAVLQPKAKDAAKATGGGSGELCRYFMQPSGCRRGERCTFSHSMASLDREQRAKKCLKCGAEGHRQRDCPVGKPKASSATSTSGMDMEKPGGGTLSGQSTMATVAASTASSGGDTIQGTPWTLETLMQAAQQVVQGQAEGRNETSPEKTKPEMRVLRLRDIRVCALKESTTALLDSGATHSLRSATSGDEWDTAEEVGVQLAGNHQLTMRFTTGGTLLMPPGSSTKQDSIPHGLQAQTIVPMGKLIETLGYTMIWSPEECVLQSPEGTKMKLQVHGGCPQMCELEALSLIARLEDRKLENLANETITTSDKLAVAAMAMEHHWNHYLYDYVATGAFESGLRAVRDAPFFEDLPGDCLAGLVPPQGLEFGWDIMKLNGFFNRAQRRKLISSKRWVVHLFAGKEGHWEVFKLDKGDTSVIELDVARCAGHDILRGETWRMLLWGAKQGKVDVIFGGPPGRSQQLCRGGERDSKSLTMVARMMWLFAVAQVGRELHGVGVNKDRDVGFVLEYPEGTPWEQRQAREREIIEAEDSLRDPTGRGRGALWVETIQYWEQVQRPRWENQVGLATVNASVSFWDTRMWKAFQRETQMRVISFDQGAMGGNSRNRTSLGTNVGALMSLDEVRLPEDAPVPERGDRDYVWAPGLVQALVVAMSFWHTDAHCPPRLHAMSAEQWKQHVDSNHAHYRKDCATCVMSRGVGRQHRRVHHPEAYVLTADVAGPLSPGLDPTSKGTLGKNLRYLMVAKYLVPKQFVEEFSGRPPPSDDGVGPSSTVSPLSEEQQKDLKELFGDEDVAEVENQLPVVEVIDGPAYEEEHREIDPDEVAEYEPSEVENADEETKDQPPSTADVTMLQGDCVHPEFTYLTFAAALPNNQSSTVKRAVQDVVLYLQMHGLPVYRFHADRGEFYNHRFRDWLGEQGVYATWSEPSVPQENGHAESTVRWIKDRTRTLLRASGLPLKLWPAAALAAAAEQRAKVLGWQSRLVAPFGSQVHLRRKPFDKAGPLRREFGLESKWTVGKYVGLSTVVHRGHLVYIPPNGEEKEKFLHTMHVRHGLIDPGVPEDVFHVPTEQRPRRRLTEKLPPSTVEMRQLIQQDDDVGTLATERAQELLEQWSTDGAMDLIRVLASKGFFENRKFGVYRHGGTVGWLTGLVEYPSLTKLLTKVVAELEPEAQFTSVLVTHNTTRSMHKDFNNDYRTKNVVVPVQCPERGGDLWVELQPGDVVKGAIEKREVGKKVLYGQLHPLIMDQCISFGPQRYHEVCDWSGTRTAIIAYTPNCLGKLDQGDLESLHDHGFPVPLSQLPEFHGDDLPDRVPQMASLSPPRSEGTSESEWTMFLDLDPGVVQVADARNDIDGIPQVSKIEVSYTHNIEDVLSQLSNPFDVTHTVRPEEVFKNMDAWKPAILKEVKGVEVAIERLTPGTEARRKWLGNPRVQKLPMKFVFTVKPNDKAVFADRSTWYKRKARLVICGNMATDEGHQVYTETAPAEAVRATLAMASKYKWYVAILDVVAAFLRTPLGRSPTDPVVVAQPPRLLEAMGISVKMELWGLVRALYGLREAPMLWGSYRDDTLRGLHHSSGLVWSQGKAITSWWTVKDCNGVTTAIVVVYVDDFMICGPREIVEEISEVIQQKWETSELTVLGPEHSIRFLGMELQRSTETAEEIHVFQQGYIQELLRLHGVKNVWLDKVPITKELAIIPDDPCDEGPESIRAAQQLTGEVLWVSQRTRPDLSYTTCVMASLCTRRPSQTIKIGLKTLGYLQRTINHKLVISWKSQGLMMFSDASFAPQGDRSHSGWLITYGGVPLAWRSSRQNMITLSTAECELLALLEGAVATKSTEALLADIGERVESRTIATDSTSALSISTGSSSWRTRHLRIKAGWLQEQINAGIFTVIHWPGERQPADLLTKALSSARMEALLWWWNIGERGRNPTSTTTSAIKVSARSLLALVCCLLIVSAKGTRDSHQPRGSGLQVDWDTAGILMILLMVLGSLMVWEGVRWLLIEVVNEWTPGFSSGFRGSYEFTVLVKISGYCKKAHGYRGAPSARAAAATALVAGVVAKRRMADTRATAVSMRAEQPQKPAGGAVEEPSVTPEQAKTDTTMQAESAEVVAQELPIKAGAAGGGYLTADQRGMVDNFFFPDEQELDMDKSMPLEAVGAEDTEAFSKSNDMATPAGGRWRRSVAAGSRGNDGRLRFKAAPGAPKSVVEAIQLFRPTLTPAEVLQAGAFGGTYFRDIDSAVTGRRHTNAWKDLPTSWFKGLDIKTQVARPWKDYDASVNKYGAKCGNTLEDWENAGWIVAQDPYGWFQWYCRFFLGRRTDDDERQIKRWSKVCGPTGRWKGNLVAKCLKAGRPYNDAKVAPAVRQSLLHWGYELTAEDLRERSKAILKGSGAYAMPREQLRSLQAKAKLKRPAAAKPGKRKVRPSGLLALARTCDHISELRDGVLRALAFTVVAVGICLYYYKELTTALEAPAQAGDMGVAPPHRLLPALSDLDDAERLELSPLLMAVICESLRLAFRLAKLRIYPSFKPIPQEDVELRALSMAPGSPVEEKMEMGGFLGGVAAYHLLCGSLVALAVSNSWISSHAGGGVAWELWAIWQQLCLWTLFLQNLLRCCMVDAEALGASTWKAVLLYTVPCVSDLFDTMKDWLITGICFLEPRTTWGFPVGALLVSLELTLLLAGRLPRCIPLHEEISLSLPLLPLQVLFALASLSLAAGPGCVRFWATLYANLRYGLYSFVVLPATVLLYALRSLAALLLLALQWLACVVAFLAMAIIDIPVLVVSIFDSSLIRSAVTAERRCLNSYCSMAWYQPGEWFNQTNTSVHSKSLTVTDVDSMSQEQSQDMQGWMHGVYLYLADGGLLFTFSIYVVIYSYLQVLAHEDGKRDLRKSFWPILELRRSAGNLSVDFLSSSRLMMAWTRDWPQVVIGLVLVWRYNLQHHHDGFGLAGISTIISLCISTRVRDYEENRALDALEVLISWERLPALARRLDQTFSRIRRPEVEQKLETLVAKQSLEVLQRFNVTERSLFRPVVSAVEQWMSDCLPLESDQVQEVTVHLVAIYVGKGVTAEELSAAGYPALEAGFTVRQCRVGGYSCKECRWDAGFTARECLLGGFSQVECREVKFVQLAPGEFFFVSVKVAFSVGLLIAFPYALFEAALYFAPALTRGALFSYSVLSPAALGFFLGYSQDVIESQFSIDQYFEFILSMGFATGISFQVPVLQVALGLLGVVTSEKLFSIWRYVIVGSAIVGAILTPSTDPVTQLLLSGALCALYFAGGGVLAALGR</sequence>
<dbReference type="InterPro" id="IPR036397">
    <property type="entry name" value="RNaseH_sf"/>
</dbReference>
<dbReference type="SMART" id="SM00343">
    <property type="entry name" value="ZnF_C2HC"/>
    <property type="match status" value="1"/>
</dbReference>
<evidence type="ECO:0000259" key="11">
    <source>
        <dbReference type="PROSITE" id="PS50103"/>
    </source>
</evidence>
<comment type="caution">
    <text evidence="14">The sequence shown here is derived from an EMBL/GenBank/DDBJ whole genome shotgun (WGS) entry which is preliminary data.</text>
</comment>
<name>A0A1Q9DX05_SYMMI</name>
<dbReference type="InterPro" id="IPR001584">
    <property type="entry name" value="Integrase_cat-core"/>
</dbReference>
<evidence type="ECO:0000256" key="2">
    <source>
        <dbReference type="ARBA" id="ARBA00022692"/>
    </source>
</evidence>
<reference evidence="14 15" key="1">
    <citation type="submission" date="2016-02" db="EMBL/GenBank/DDBJ databases">
        <title>Genome analysis of coral dinoflagellate symbionts highlights evolutionary adaptations to a symbiotic lifestyle.</title>
        <authorList>
            <person name="Aranda M."/>
            <person name="Li Y."/>
            <person name="Liew Y.J."/>
            <person name="Baumgarten S."/>
            <person name="Simakov O."/>
            <person name="Wilson M."/>
            <person name="Piel J."/>
            <person name="Ashoor H."/>
            <person name="Bougouffa S."/>
            <person name="Bajic V.B."/>
            <person name="Ryu T."/>
            <person name="Ravasi T."/>
            <person name="Bayer T."/>
            <person name="Micklem G."/>
            <person name="Kim H."/>
            <person name="Bhak J."/>
            <person name="Lajeunesse T.C."/>
            <person name="Voolstra C.R."/>
        </authorList>
    </citation>
    <scope>NUCLEOTIDE SEQUENCE [LARGE SCALE GENOMIC DNA]</scope>
    <source>
        <strain evidence="14 15">CCMP2467</strain>
    </source>
</reference>
<feature type="transmembrane region" description="Helical" evidence="10">
    <location>
        <begin position="3165"/>
        <end position="3182"/>
    </location>
</feature>
<feature type="transmembrane region" description="Helical" evidence="10">
    <location>
        <begin position="3639"/>
        <end position="3663"/>
    </location>
</feature>
<dbReference type="GO" id="GO:0015074">
    <property type="term" value="P:DNA integration"/>
    <property type="evidence" value="ECO:0007669"/>
    <property type="project" value="InterPro"/>
</dbReference>
<feature type="region of interest" description="Disordered" evidence="9">
    <location>
        <begin position="2507"/>
        <end position="2526"/>
    </location>
</feature>
<dbReference type="InterPro" id="IPR043502">
    <property type="entry name" value="DNA/RNA_pol_sf"/>
</dbReference>
<dbReference type="GO" id="GO:0016020">
    <property type="term" value="C:membrane"/>
    <property type="evidence" value="ECO:0007669"/>
    <property type="project" value="UniProtKB-SubCell"/>
</dbReference>
<keyword evidence="5 8" id="KW-0862">Zinc</keyword>
<feature type="compositionally biased region" description="Acidic residues" evidence="9">
    <location>
        <begin position="1259"/>
        <end position="1278"/>
    </location>
</feature>
<dbReference type="PANTHER" id="PTHR37948:SF1">
    <property type="entry name" value="BLL5189 PROTEIN"/>
    <property type="match status" value="1"/>
</dbReference>
<feature type="region of interest" description="Disordered" evidence="9">
    <location>
        <begin position="2596"/>
        <end position="2620"/>
    </location>
</feature>
<feature type="region of interest" description="Disordered" evidence="9">
    <location>
        <begin position="1195"/>
        <end position="1220"/>
    </location>
</feature>
<keyword evidence="15" id="KW-1185">Reference proteome</keyword>
<feature type="domain" description="C3H1-type" evidence="11">
    <location>
        <begin position="459"/>
        <end position="487"/>
    </location>
</feature>
<evidence type="ECO:0000259" key="13">
    <source>
        <dbReference type="PROSITE" id="PS50994"/>
    </source>
</evidence>
<dbReference type="SUPFAM" id="SSF56672">
    <property type="entry name" value="DNA/RNA polymerases"/>
    <property type="match status" value="1"/>
</dbReference>
<dbReference type="SMART" id="SM00356">
    <property type="entry name" value="ZnF_C3H1"/>
    <property type="match status" value="1"/>
</dbReference>
<feature type="region of interest" description="Disordered" evidence="9">
    <location>
        <begin position="509"/>
        <end position="540"/>
    </location>
</feature>
<keyword evidence="3 8" id="KW-0479">Metal-binding</keyword>
<accession>A0A1Q9DX05</accession>
<dbReference type="EMBL" id="LSRX01000353">
    <property type="protein sequence ID" value="OLP99702.1"/>
    <property type="molecule type" value="Genomic_DNA"/>
</dbReference>
<evidence type="ECO:0000259" key="12">
    <source>
        <dbReference type="PROSITE" id="PS50158"/>
    </source>
</evidence>
<dbReference type="Gene3D" id="3.30.420.10">
    <property type="entry name" value="Ribonuclease H-like superfamily/Ribonuclease H"/>
    <property type="match status" value="1"/>
</dbReference>
<dbReference type="PANTHER" id="PTHR37948">
    <property type="entry name" value="ZGC:113208"/>
    <property type="match status" value="1"/>
</dbReference>
<evidence type="ECO:0000313" key="15">
    <source>
        <dbReference type="Proteomes" id="UP000186817"/>
    </source>
</evidence>
<dbReference type="SUPFAM" id="SSF53098">
    <property type="entry name" value="Ribonuclease H-like"/>
    <property type="match status" value="1"/>
</dbReference>
<feature type="domain" description="CCHC-type" evidence="12">
    <location>
        <begin position="497"/>
        <end position="512"/>
    </location>
</feature>
<dbReference type="CDD" id="cd09272">
    <property type="entry name" value="RNase_HI_RT_Ty1"/>
    <property type="match status" value="1"/>
</dbReference>
<dbReference type="InterPro" id="IPR002033">
    <property type="entry name" value="TatC"/>
</dbReference>
<evidence type="ECO:0000256" key="6">
    <source>
        <dbReference type="ARBA" id="ARBA00022989"/>
    </source>
</evidence>
<dbReference type="GO" id="GO:0008270">
    <property type="term" value="F:zinc ion binding"/>
    <property type="evidence" value="ECO:0007669"/>
    <property type="project" value="UniProtKB-KW"/>
</dbReference>
<dbReference type="Pfam" id="PF07727">
    <property type="entry name" value="RVT_2"/>
    <property type="match status" value="1"/>
</dbReference>
<keyword evidence="4 8" id="KW-0863">Zinc-finger</keyword>
<dbReference type="InterPro" id="IPR012337">
    <property type="entry name" value="RNaseH-like_sf"/>
</dbReference>
<evidence type="ECO:0000256" key="3">
    <source>
        <dbReference type="ARBA" id="ARBA00022723"/>
    </source>
</evidence>
<feature type="transmembrane region" description="Helical" evidence="10">
    <location>
        <begin position="3188"/>
        <end position="3215"/>
    </location>
</feature>
<keyword evidence="6 10" id="KW-1133">Transmembrane helix</keyword>
<dbReference type="PROSITE" id="PS50994">
    <property type="entry name" value="INTEGRASE"/>
    <property type="match status" value="1"/>
</dbReference>
<evidence type="ECO:0000256" key="8">
    <source>
        <dbReference type="PROSITE-ProRule" id="PRU00723"/>
    </source>
</evidence>
<feature type="transmembrane region" description="Helical" evidence="10">
    <location>
        <begin position="3284"/>
        <end position="3307"/>
    </location>
</feature>
<comment type="subcellular location">
    <subcellularLocation>
        <location evidence="1">Membrane</location>
        <topology evidence="1">Multi-pass membrane protein</topology>
    </subcellularLocation>
</comment>
<evidence type="ECO:0000256" key="1">
    <source>
        <dbReference type="ARBA" id="ARBA00004141"/>
    </source>
</evidence>
<evidence type="ECO:0000256" key="7">
    <source>
        <dbReference type="ARBA" id="ARBA00023136"/>
    </source>
</evidence>
<dbReference type="InterPro" id="IPR001878">
    <property type="entry name" value="Znf_CCHC"/>
</dbReference>
<dbReference type="InterPro" id="IPR000571">
    <property type="entry name" value="Znf_CCCH"/>
</dbReference>
<evidence type="ECO:0000256" key="9">
    <source>
        <dbReference type="SAM" id="MobiDB-lite"/>
    </source>
</evidence>
<proteinExistence type="inferred from homology"/>
<dbReference type="Pfam" id="PF18044">
    <property type="entry name" value="zf-CCCH_4"/>
    <property type="match status" value="1"/>
</dbReference>
<keyword evidence="7 10" id="KW-0472">Membrane</keyword>
<dbReference type="PROSITE" id="PS50158">
    <property type="entry name" value="ZF_CCHC"/>
    <property type="match status" value="1"/>
</dbReference>
<feature type="domain" description="Integrase catalytic" evidence="13">
    <location>
        <begin position="1264"/>
        <end position="1444"/>
    </location>
</feature>
<protein>
    <submittedName>
        <fullName evidence="14">Putative tatC-like protein ycf43</fullName>
    </submittedName>
</protein>
<evidence type="ECO:0000256" key="4">
    <source>
        <dbReference type="ARBA" id="ARBA00022771"/>
    </source>
</evidence>
<gene>
    <name evidence="14" type="primary">ycf43</name>
    <name evidence="14" type="ORF">AK812_SmicGene17752</name>
</gene>
<feature type="transmembrane region" description="Helical" evidence="10">
    <location>
        <begin position="3670"/>
        <end position="3689"/>
    </location>
</feature>
<dbReference type="PROSITE" id="PS50103">
    <property type="entry name" value="ZF_C3H1"/>
    <property type="match status" value="1"/>
</dbReference>
<feature type="zinc finger region" description="C3H1-type" evidence="8">
    <location>
        <begin position="459"/>
        <end position="487"/>
    </location>
</feature>